<dbReference type="GO" id="GO:0030246">
    <property type="term" value="F:carbohydrate binding"/>
    <property type="evidence" value="ECO:0007669"/>
    <property type="project" value="InterPro"/>
</dbReference>
<dbReference type="SUPFAM" id="SSF74650">
    <property type="entry name" value="Galactose mutarotase-like"/>
    <property type="match status" value="1"/>
</dbReference>
<evidence type="ECO:0000256" key="9">
    <source>
        <dbReference type="PIRSR" id="PIRSR005096-1"/>
    </source>
</evidence>
<keyword evidence="6 8" id="KW-0413">Isomerase</keyword>
<dbReference type="NCBIfam" id="NF008277">
    <property type="entry name" value="PRK11055.1"/>
    <property type="match status" value="1"/>
</dbReference>
<feature type="active site" description="Proton acceptor" evidence="9">
    <location>
        <position position="316"/>
    </location>
</feature>
<dbReference type="CDD" id="cd09019">
    <property type="entry name" value="galactose_mutarotase_like"/>
    <property type="match status" value="1"/>
</dbReference>
<evidence type="ECO:0000256" key="3">
    <source>
        <dbReference type="ARBA" id="ARBA00006206"/>
    </source>
</evidence>
<sequence>MGIIEKSFGRTDDEKEVYLYELTNKNGSVMKVTNFGAILVSLLVPDKDKNLKDVVLGYDSVTEYLHNPCYFGSTIGRSGNRIAGGRFEINGTEYQIPQNENGNNLHSGPDGYEKKIWEVKALDDEKSSITFYHFSPDMEQGYPGNFSVTVTYELTDENELRIHYEGSCDKDTVANLTNHSYFNLGGHESGYAMGQLLQIHARKYNPVIDAASIPTGEVADVAGTPMDFTELKPMKQEIDADFDQLTYTGGYDHNYVLDWEPGIVKEAAKAYCRETGIWMTVYTDLPGIQFYAGNGIDNVVGKEGLIYPRRSAFCLETQYYPNAVNTPAFPSPVLKAGETYSTTTVYKFTVE</sequence>
<reference evidence="12 13" key="1">
    <citation type="submission" date="2016-11" db="EMBL/GenBank/DDBJ databases">
        <authorList>
            <person name="Jaros S."/>
            <person name="Januszkiewicz K."/>
            <person name="Wedrychowicz H."/>
        </authorList>
    </citation>
    <scope>NUCLEOTIDE SEQUENCE [LARGE SCALE GENOMIC DNA]</scope>
    <source>
        <strain evidence="12 13">DSM 17459</strain>
    </source>
</reference>
<evidence type="ECO:0000256" key="5">
    <source>
        <dbReference type="ARBA" id="ARBA00014165"/>
    </source>
</evidence>
<evidence type="ECO:0000256" key="6">
    <source>
        <dbReference type="ARBA" id="ARBA00023235"/>
    </source>
</evidence>
<accession>A0A1M4WXD9</accession>
<evidence type="ECO:0000256" key="8">
    <source>
        <dbReference type="PIRNR" id="PIRNR005096"/>
    </source>
</evidence>
<dbReference type="EMBL" id="FQVI01000007">
    <property type="protein sequence ID" value="SHE85961.1"/>
    <property type="molecule type" value="Genomic_DNA"/>
</dbReference>
<dbReference type="AlphaFoldDB" id="A0A1M4WXD9"/>
<feature type="binding site" evidence="11">
    <location>
        <begin position="80"/>
        <end position="81"/>
    </location>
    <ligand>
        <name>beta-D-galactose</name>
        <dbReference type="ChEBI" id="CHEBI:27667"/>
    </ligand>
</feature>
<dbReference type="GO" id="GO:0004034">
    <property type="term" value="F:aldose 1-epimerase activity"/>
    <property type="evidence" value="ECO:0007669"/>
    <property type="project" value="UniProtKB-EC"/>
</dbReference>
<dbReference type="InterPro" id="IPR014718">
    <property type="entry name" value="GH-type_carb-bd"/>
</dbReference>
<evidence type="ECO:0000256" key="10">
    <source>
        <dbReference type="PIRSR" id="PIRSR005096-2"/>
    </source>
</evidence>
<feature type="active site" description="Proton donor" evidence="9">
    <location>
        <position position="179"/>
    </location>
</feature>
<dbReference type="STRING" id="1122155.SAMN02745158_01785"/>
<evidence type="ECO:0000313" key="13">
    <source>
        <dbReference type="Proteomes" id="UP000184245"/>
    </source>
</evidence>
<evidence type="ECO:0000256" key="11">
    <source>
        <dbReference type="PIRSR" id="PIRSR005096-3"/>
    </source>
</evidence>
<dbReference type="RefSeq" id="WP_072851023.1">
    <property type="nucleotide sequence ID" value="NZ_FQVI01000007.1"/>
</dbReference>
<evidence type="ECO:0000256" key="2">
    <source>
        <dbReference type="ARBA" id="ARBA00005028"/>
    </source>
</evidence>
<dbReference type="InterPro" id="IPR008183">
    <property type="entry name" value="Aldose_1/G6P_1-epimerase"/>
</dbReference>
<dbReference type="EC" id="5.1.3.3" evidence="4 8"/>
<dbReference type="PIRSF" id="PIRSF005096">
    <property type="entry name" value="GALM"/>
    <property type="match status" value="1"/>
</dbReference>
<dbReference type="PANTHER" id="PTHR10091">
    <property type="entry name" value="ALDOSE-1-EPIMERASE"/>
    <property type="match status" value="1"/>
</dbReference>
<keyword evidence="13" id="KW-1185">Reference proteome</keyword>
<dbReference type="Pfam" id="PF01263">
    <property type="entry name" value="Aldose_epim"/>
    <property type="match status" value="1"/>
</dbReference>
<comment type="catalytic activity">
    <reaction evidence="1 8">
        <text>alpha-D-glucose = beta-D-glucose</text>
        <dbReference type="Rhea" id="RHEA:10264"/>
        <dbReference type="ChEBI" id="CHEBI:15903"/>
        <dbReference type="ChEBI" id="CHEBI:17925"/>
        <dbReference type="EC" id="5.1.3.3"/>
    </reaction>
</comment>
<dbReference type="UniPathway" id="UPA00242"/>
<name>A0A1M4WXD9_9CLOT</name>
<dbReference type="InterPro" id="IPR015443">
    <property type="entry name" value="Aldose_1-epimerase"/>
</dbReference>
<evidence type="ECO:0000256" key="4">
    <source>
        <dbReference type="ARBA" id="ARBA00013185"/>
    </source>
</evidence>
<feature type="binding site" evidence="11">
    <location>
        <begin position="179"/>
        <end position="181"/>
    </location>
    <ligand>
        <name>beta-D-galactose</name>
        <dbReference type="ChEBI" id="CHEBI:27667"/>
    </ligand>
</feature>
<dbReference type="Gene3D" id="2.70.98.10">
    <property type="match status" value="1"/>
</dbReference>
<evidence type="ECO:0000256" key="1">
    <source>
        <dbReference type="ARBA" id="ARBA00001614"/>
    </source>
</evidence>
<dbReference type="PROSITE" id="PS00545">
    <property type="entry name" value="ALDOSE_1_EPIMERASE"/>
    <property type="match status" value="1"/>
</dbReference>
<evidence type="ECO:0000256" key="7">
    <source>
        <dbReference type="ARBA" id="ARBA00023277"/>
    </source>
</evidence>
<proteinExistence type="inferred from homology"/>
<evidence type="ECO:0000313" key="12">
    <source>
        <dbReference type="EMBL" id="SHE85961.1"/>
    </source>
</evidence>
<dbReference type="PANTHER" id="PTHR10091:SF0">
    <property type="entry name" value="GALACTOSE MUTAROTASE"/>
    <property type="match status" value="1"/>
</dbReference>
<dbReference type="Proteomes" id="UP000184245">
    <property type="component" value="Unassembled WGS sequence"/>
</dbReference>
<dbReference type="GO" id="GO:0033499">
    <property type="term" value="P:galactose catabolic process via UDP-galactose, Leloir pathway"/>
    <property type="evidence" value="ECO:0007669"/>
    <property type="project" value="TreeGrafter"/>
</dbReference>
<protein>
    <recommendedName>
        <fullName evidence="5 8">Aldose 1-epimerase</fullName>
        <ecNumber evidence="4 8">5.1.3.3</ecNumber>
    </recommendedName>
</protein>
<comment type="similarity">
    <text evidence="3 8">Belongs to the aldose epimerase family.</text>
</comment>
<dbReference type="InterPro" id="IPR018052">
    <property type="entry name" value="Ald1_epimerase_CS"/>
</dbReference>
<dbReference type="InterPro" id="IPR047215">
    <property type="entry name" value="Galactose_mutarotase-like"/>
</dbReference>
<gene>
    <name evidence="12" type="ORF">SAMN02745158_01785</name>
</gene>
<dbReference type="InterPro" id="IPR011013">
    <property type="entry name" value="Gal_mutarotase_sf_dom"/>
</dbReference>
<dbReference type="GO" id="GO:0006006">
    <property type="term" value="P:glucose metabolic process"/>
    <property type="evidence" value="ECO:0007669"/>
    <property type="project" value="TreeGrafter"/>
</dbReference>
<dbReference type="OrthoDB" id="9779408at2"/>
<organism evidence="12 13">
    <name type="scientific">Lactonifactor longoviformis DSM 17459</name>
    <dbReference type="NCBI Taxonomy" id="1122155"/>
    <lineage>
        <taxon>Bacteria</taxon>
        <taxon>Bacillati</taxon>
        <taxon>Bacillota</taxon>
        <taxon>Clostridia</taxon>
        <taxon>Eubacteriales</taxon>
        <taxon>Clostridiaceae</taxon>
        <taxon>Lactonifactor</taxon>
    </lineage>
</organism>
<feature type="binding site" evidence="10">
    <location>
        <position position="252"/>
    </location>
    <ligand>
        <name>beta-D-galactose</name>
        <dbReference type="ChEBI" id="CHEBI:27667"/>
    </ligand>
</feature>
<comment type="pathway">
    <text evidence="2 8">Carbohydrate metabolism; hexose metabolism.</text>
</comment>
<keyword evidence="7 8" id="KW-0119">Carbohydrate metabolism</keyword>